<sequence length="188" mass="20972">MEADVCAQLVESCEENGEAQMAILVGDDDSSTIKKVRDTLDHDVEKWSDIVHAKRAFVSSLYGLQKSHKKLTAKVIDYLQKCFSYAVTQNKNDPTGYLKDPVSYRHSTLPHGKDLEGEDLKKDLQETIEIYCENAEELAPLGSSQANEALNNTIGSKAPKIRHYGSSESNDYRMACTVNQKNIGHSYV</sequence>
<organism evidence="2 3">
    <name type="scientific">Porites lobata</name>
    <dbReference type="NCBI Taxonomy" id="104759"/>
    <lineage>
        <taxon>Eukaryota</taxon>
        <taxon>Metazoa</taxon>
        <taxon>Cnidaria</taxon>
        <taxon>Anthozoa</taxon>
        <taxon>Hexacorallia</taxon>
        <taxon>Scleractinia</taxon>
        <taxon>Fungiina</taxon>
        <taxon>Poritidae</taxon>
        <taxon>Porites</taxon>
    </lineage>
</organism>
<proteinExistence type="predicted"/>
<evidence type="ECO:0000313" key="2">
    <source>
        <dbReference type="EMBL" id="CAH3153510.1"/>
    </source>
</evidence>
<comment type="caution">
    <text evidence="2">The sequence shown here is derived from an EMBL/GenBank/DDBJ whole genome shotgun (WGS) entry which is preliminary data.</text>
</comment>
<evidence type="ECO:0000313" key="3">
    <source>
        <dbReference type="Proteomes" id="UP001159405"/>
    </source>
</evidence>
<evidence type="ECO:0000259" key="1">
    <source>
        <dbReference type="Pfam" id="PF20700"/>
    </source>
</evidence>
<accession>A0ABN8Q316</accession>
<dbReference type="InterPro" id="IPR049012">
    <property type="entry name" value="Mutator_transp_dom"/>
</dbReference>
<name>A0ABN8Q316_9CNID</name>
<feature type="domain" description="Mutator-like transposase" evidence="1">
    <location>
        <begin position="1"/>
        <end position="98"/>
    </location>
</feature>
<dbReference type="Pfam" id="PF20700">
    <property type="entry name" value="Mutator"/>
    <property type="match status" value="1"/>
</dbReference>
<reference evidence="2 3" key="1">
    <citation type="submission" date="2022-05" db="EMBL/GenBank/DDBJ databases">
        <authorList>
            <consortium name="Genoscope - CEA"/>
            <person name="William W."/>
        </authorList>
    </citation>
    <scope>NUCLEOTIDE SEQUENCE [LARGE SCALE GENOMIC DNA]</scope>
</reference>
<protein>
    <recommendedName>
        <fullName evidence="1">Mutator-like transposase domain-containing protein</fullName>
    </recommendedName>
</protein>
<dbReference type="EMBL" id="CALNXK010000096">
    <property type="protein sequence ID" value="CAH3153510.1"/>
    <property type="molecule type" value="Genomic_DNA"/>
</dbReference>
<dbReference type="Proteomes" id="UP001159405">
    <property type="component" value="Unassembled WGS sequence"/>
</dbReference>
<keyword evidence="3" id="KW-1185">Reference proteome</keyword>
<gene>
    <name evidence="2" type="ORF">PLOB_00049635</name>
</gene>
<feature type="non-terminal residue" evidence="2">
    <location>
        <position position="188"/>
    </location>
</feature>